<evidence type="ECO:0000313" key="3">
    <source>
        <dbReference type="Proteomes" id="UP000002218"/>
    </source>
</evidence>
<sequence>MTGMSTEADGGGRRTSATTISVDWGRSLTAPDAVTFARLSSVEEQFAFPFEDRGRPPVVSRPTDSRTARQVMEDALRGALVASPCYVAFSGGRDSSALLAVAAHVARRDGLPPPIPVTAVYPHAPRSDEAQWQELVLNYLGMTERIVVRIHHEQRLLGETATTAMRRHGLVWPEAAQLQGALLAGLESGSSFVSGEGGDNVVAGGRAAPLRKLTHNWPPRRSVLRASRRAVLRRRWSIEVPSWYTDAGAEELRSALHQKDPLRWDIRTRTVLQSPGAQVLFTNVKSTIAELDLRPITPFVEPAFLAALAREGGPFGFGSRSLTFDYLVGDLLPRQVISRTTKASFNETRWGPGEREFAKSWTGSGIDTTRIHADKLRAEWLSESPAPQADFLLHVAWTAEHASEIDSLRCSP</sequence>
<dbReference type="Gene3D" id="3.40.50.620">
    <property type="entry name" value="HUPs"/>
    <property type="match status" value="1"/>
</dbReference>
<dbReference type="EMBL" id="CP001737">
    <property type="protein sequence ID" value="ACV80784.1"/>
    <property type="molecule type" value="Genomic_DNA"/>
</dbReference>
<dbReference type="Proteomes" id="UP000002218">
    <property type="component" value="Chromosome"/>
</dbReference>
<dbReference type="SUPFAM" id="SSF52402">
    <property type="entry name" value="Adenine nucleotide alpha hydrolases-like"/>
    <property type="match status" value="1"/>
</dbReference>
<dbReference type="eggNOG" id="COG0367">
    <property type="taxonomic scope" value="Bacteria"/>
</dbReference>
<feature type="domain" description="Asparagine synthetase" evidence="1">
    <location>
        <begin position="69"/>
        <end position="244"/>
    </location>
</feature>
<evidence type="ECO:0000259" key="1">
    <source>
        <dbReference type="Pfam" id="PF00733"/>
    </source>
</evidence>
<dbReference type="InterPro" id="IPR014729">
    <property type="entry name" value="Rossmann-like_a/b/a_fold"/>
</dbReference>
<dbReference type="GO" id="GO:0004066">
    <property type="term" value="F:asparagine synthase (glutamine-hydrolyzing) activity"/>
    <property type="evidence" value="ECO:0007669"/>
    <property type="project" value="InterPro"/>
</dbReference>
<protein>
    <submittedName>
        <fullName evidence="2">Asparagine synthase</fullName>
    </submittedName>
</protein>
<organism evidence="2 3">
    <name type="scientific">Nakamurella multipartita (strain ATCC 700099 / DSM 44233 / CIP 104796 / JCM 9543 / NBRC 105858 / Y-104)</name>
    <name type="common">Microsphaera multipartita</name>
    <dbReference type="NCBI Taxonomy" id="479431"/>
    <lineage>
        <taxon>Bacteria</taxon>
        <taxon>Bacillati</taxon>
        <taxon>Actinomycetota</taxon>
        <taxon>Actinomycetes</taxon>
        <taxon>Nakamurellales</taxon>
        <taxon>Nakamurellaceae</taxon>
        <taxon>Nakamurella</taxon>
    </lineage>
</organism>
<gene>
    <name evidence="2" type="ordered locus">Namu_4503</name>
</gene>
<dbReference type="STRING" id="479431.Namu_4503"/>
<dbReference type="OrthoDB" id="3361376at2"/>
<dbReference type="Pfam" id="PF00733">
    <property type="entry name" value="Asn_synthase"/>
    <property type="match status" value="1"/>
</dbReference>
<name>C8X6N6_NAKMY</name>
<dbReference type="HOGENOM" id="CLU_034632_0_0_11"/>
<reference evidence="2 3" key="2">
    <citation type="journal article" date="2010" name="Stand. Genomic Sci.">
        <title>Complete genome sequence of Nakamurella multipartita type strain (Y-104).</title>
        <authorList>
            <person name="Tice H."/>
            <person name="Mayilraj S."/>
            <person name="Sims D."/>
            <person name="Lapidus A."/>
            <person name="Nolan M."/>
            <person name="Lucas S."/>
            <person name="Glavina Del Rio T."/>
            <person name="Copeland A."/>
            <person name="Cheng J.F."/>
            <person name="Meincke L."/>
            <person name="Bruce D."/>
            <person name="Goodwin L."/>
            <person name="Pitluck S."/>
            <person name="Ivanova N."/>
            <person name="Mavromatis K."/>
            <person name="Ovchinnikova G."/>
            <person name="Pati A."/>
            <person name="Chen A."/>
            <person name="Palaniappan K."/>
            <person name="Land M."/>
            <person name="Hauser L."/>
            <person name="Chang Y.J."/>
            <person name="Jeffries C.D."/>
            <person name="Detter J.C."/>
            <person name="Brettin T."/>
            <person name="Rohde M."/>
            <person name="Goker M."/>
            <person name="Bristow J."/>
            <person name="Eisen J.A."/>
            <person name="Markowitz V."/>
            <person name="Hugenholtz P."/>
            <person name="Kyrpides N.C."/>
            <person name="Klenk H.P."/>
            <person name="Chen F."/>
        </authorList>
    </citation>
    <scope>NUCLEOTIDE SEQUENCE [LARGE SCALE GENOMIC DNA]</scope>
    <source>
        <strain evidence="3">ATCC 700099 / DSM 44233 / CIP 104796 / JCM 9543 / NBRC 105858 / Y-104</strain>
    </source>
</reference>
<evidence type="ECO:0000313" key="2">
    <source>
        <dbReference type="EMBL" id="ACV80784.1"/>
    </source>
</evidence>
<dbReference type="AlphaFoldDB" id="C8X6N6"/>
<dbReference type="KEGG" id="nml:Namu_4503"/>
<dbReference type="RefSeq" id="WP_015749603.1">
    <property type="nucleotide sequence ID" value="NC_013235.1"/>
</dbReference>
<accession>C8X6N6</accession>
<dbReference type="InParanoid" id="C8X6N6"/>
<keyword evidence="3" id="KW-1185">Reference proteome</keyword>
<proteinExistence type="predicted"/>
<reference evidence="3" key="1">
    <citation type="submission" date="2009-09" db="EMBL/GenBank/DDBJ databases">
        <title>The complete genome of Nakamurella multipartita DSM 44233.</title>
        <authorList>
            <consortium name="US DOE Joint Genome Institute (JGI-PGF)"/>
            <person name="Lucas S."/>
            <person name="Copeland A."/>
            <person name="Lapidus A."/>
            <person name="Glavina del Rio T."/>
            <person name="Dalin E."/>
            <person name="Tice H."/>
            <person name="Bruce D."/>
            <person name="Goodwin L."/>
            <person name="Pitluck S."/>
            <person name="Kyrpides N."/>
            <person name="Mavromatis K."/>
            <person name="Ivanova N."/>
            <person name="Ovchinnikova G."/>
            <person name="Sims D."/>
            <person name="Meincke L."/>
            <person name="Brettin T."/>
            <person name="Detter J.C."/>
            <person name="Han C."/>
            <person name="Larimer F."/>
            <person name="Land M."/>
            <person name="Hauser L."/>
            <person name="Markowitz V."/>
            <person name="Cheng J.-F."/>
            <person name="Hugenholtz P."/>
            <person name="Woyke T."/>
            <person name="Wu D."/>
            <person name="Klenk H.-P."/>
            <person name="Eisen J.A."/>
        </authorList>
    </citation>
    <scope>NUCLEOTIDE SEQUENCE [LARGE SCALE GENOMIC DNA]</scope>
    <source>
        <strain evidence="3">ATCC 700099 / DSM 44233 / CIP 104796 / JCM 9543 / NBRC 105858 / Y-104</strain>
    </source>
</reference>
<dbReference type="InterPro" id="IPR001962">
    <property type="entry name" value="Asn_synthase"/>
</dbReference>
<dbReference type="GO" id="GO:0006529">
    <property type="term" value="P:asparagine biosynthetic process"/>
    <property type="evidence" value="ECO:0007669"/>
    <property type="project" value="InterPro"/>
</dbReference>